<accession>A0A423WF91</accession>
<sequence>MAAPGFGFSVGDFISGISLVKKLIRALNDTAGSRASYRQLISELLNLDEALGLVKDLPTNPGQEAQKATLQQIAGKCQLSIESFLNKNSKFKESLGLQPSASTWKSNLHKIQWALCKDDAVDALRTKIAAYTLSLNLILANMQLVKSYVVI</sequence>
<organism evidence="1 2">
    <name type="scientific">Cytospora schulzeri</name>
    <dbReference type="NCBI Taxonomy" id="448051"/>
    <lineage>
        <taxon>Eukaryota</taxon>
        <taxon>Fungi</taxon>
        <taxon>Dikarya</taxon>
        <taxon>Ascomycota</taxon>
        <taxon>Pezizomycotina</taxon>
        <taxon>Sordariomycetes</taxon>
        <taxon>Sordariomycetidae</taxon>
        <taxon>Diaporthales</taxon>
        <taxon>Cytosporaceae</taxon>
        <taxon>Cytospora</taxon>
    </lineage>
</organism>
<reference evidence="1 2" key="1">
    <citation type="submission" date="2015-09" db="EMBL/GenBank/DDBJ databases">
        <title>Host preference determinants of Valsa canker pathogens revealed by comparative genomics.</title>
        <authorList>
            <person name="Yin Z."/>
            <person name="Huang L."/>
        </authorList>
    </citation>
    <scope>NUCLEOTIDE SEQUENCE [LARGE SCALE GENOMIC DNA]</scope>
    <source>
        <strain evidence="1 2">03-1</strain>
    </source>
</reference>
<evidence type="ECO:0000313" key="1">
    <source>
        <dbReference type="EMBL" id="ROW01873.1"/>
    </source>
</evidence>
<dbReference type="OrthoDB" id="3045089at2759"/>
<dbReference type="STRING" id="356882.A0A423WF91"/>
<dbReference type="Proteomes" id="UP000283895">
    <property type="component" value="Unassembled WGS sequence"/>
</dbReference>
<dbReference type="AlphaFoldDB" id="A0A423WF91"/>
<dbReference type="PANTHER" id="PTHR38886">
    <property type="entry name" value="SESA DOMAIN-CONTAINING PROTEIN"/>
    <property type="match status" value="1"/>
</dbReference>
<dbReference type="EMBL" id="LKEA01000018">
    <property type="protein sequence ID" value="ROW01873.1"/>
    <property type="molecule type" value="Genomic_DNA"/>
</dbReference>
<evidence type="ECO:0008006" key="3">
    <source>
        <dbReference type="Google" id="ProtNLM"/>
    </source>
</evidence>
<evidence type="ECO:0000313" key="2">
    <source>
        <dbReference type="Proteomes" id="UP000283895"/>
    </source>
</evidence>
<gene>
    <name evidence="1" type="ORF">VMCG_05614</name>
</gene>
<keyword evidence="2" id="KW-1185">Reference proteome</keyword>
<protein>
    <recommendedName>
        <fullName evidence="3">Fungal N-terminal domain-containing protein</fullName>
    </recommendedName>
</protein>
<proteinExistence type="predicted"/>
<comment type="caution">
    <text evidence="1">The sequence shown here is derived from an EMBL/GenBank/DDBJ whole genome shotgun (WGS) entry which is preliminary data.</text>
</comment>
<dbReference type="PANTHER" id="PTHR38886:SF1">
    <property type="entry name" value="NACHT-NTPASE AND P-LOOP NTPASES N-TERMINAL DOMAIN-CONTAINING PROTEIN"/>
    <property type="match status" value="1"/>
</dbReference>
<name>A0A423WF91_9PEZI</name>